<dbReference type="GO" id="GO:0003677">
    <property type="term" value="F:DNA binding"/>
    <property type="evidence" value="ECO:0007669"/>
    <property type="project" value="UniProtKB-KW"/>
</dbReference>
<dbReference type="Pfam" id="PF00072">
    <property type="entry name" value="Response_reg"/>
    <property type="match status" value="1"/>
</dbReference>
<name>A0ABX0SIH6_9ACTN</name>
<keyword evidence="5" id="KW-0804">Transcription</keyword>
<proteinExistence type="predicted"/>
<accession>A0ABX0SIH6</accession>
<dbReference type="Pfam" id="PF00486">
    <property type="entry name" value="Trans_reg_C"/>
    <property type="match status" value="1"/>
</dbReference>
<evidence type="ECO:0000256" key="7">
    <source>
        <dbReference type="PROSITE-ProRule" id="PRU01091"/>
    </source>
</evidence>
<evidence type="ECO:0000259" key="8">
    <source>
        <dbReference type="PROSITE" id="PS50110"/>
    </source>
</evidence>
<dbReference type="RefSeq" id="WP_167165603.1">
    <property type="nucleotide sequence ID" value="NZ_BAAAOO010000015.1"/>
</dbReference>
<dbReference type="PANTHER" id="PTHR48111">
    <property type="entry name" value="REGULATOR OF RPOS"/>
    <property type="match status" value="1"/>
</dbReference>
<dbReference type="InterPro" id="IPR039420">
    <property type="entry name" value="WalR-like"/>
</dbReference>
<dbReference type="InterPro" id="IPR011006">
    <property type="entry name" value="CheY-like_superfamily"/>
</dbReference>
<keyword evidence="4 7" id="KW-0238">DNA-binding</keyword>
<reference evidence="10 11" key="1">
    <citation type="submission" date="2020-02" db="EMBL/GenBank/DDBJ databases">
        <title>Sequencing the genomes of 1000 actinobacteria strains.</title>
        <authorList>
            <person name="Klenk H.-P."/>
        </authorList>
    </citation>
    <scope>NUCLEOTIDE SEQUENCE [LARGE SCALE GENOMIC DNA]</scope>
    <source>
        <strain evidence="10 11">DSM 19609</strain>
    </source>
</reference>
<evidence type="ECO:0000256" key="6">
    <source>
        <dbReference type="PROSITE-ProRule" id="PRU00169"/>
    </source>
</evidence>
<dbReference type="SMART" id="SM00862">
    <property type="entry name" value="Trans_reg_C"/>
    <property type="match status" value="1"/>
</dbReference>
<gene>
    <name evidence="10" type="ORF">FB473_001201</name>
</gene>
<evidence type="ECO:0000256" key="3">
    <source>
        <dbReference type="ARBA" id="ARBA00023015"/>
    </source>
</evidence>
<organism evidence="10 11">
    <name type="scientific">Brooklawnia cerclae</name>
    <dbReference type="NCBI Taxonomy" id="349934"/>
    <lineage>
        <taxon>Bacteria</taxon>
        <taxon>Bacillati</taxon>
        <taxon>Actinomycetota</taxon>
        <taxon>Actinomycetes</taxon>
        <taxon>Propionibacteriales</taxon>
        <taxon>Propionibacteriaceae</taxon>
        <taxon>Brooklawnia</taxon>
    </lineage>
</organism>
<evidence type="ECO:0000256" key="1">
    <source>
        <dbReference type="ARBA" id="ARBA00022553"/>
    </source>
</evidence>
<evidence type="ECO:0000256" key="5">
    <source>
        <dbReference type="ARBA" id="ARBA00023163"/>
    </source>
</evidence>
<keyword evidence="2" id="KW-0902">Two-component regulatory system</keyword>
<keyword evidence="11" id="KW-1185">Reference proteome</keyword>
<dbReference type="PANTHER" id="PTHR48111:SF1">
    <property type="entry name" value="TWO-COMPONENT RESPONSE REGULATOR ORR33"/>
    <property type="match status" value="1"/>
</dbReference>
<evidence type="ECO:0000313" key="11">
    <source>
        <dbReference type="Proteomes" id="UP000749311"/>
    </source>
</evidence>
<dbReference type="EMBL" id="JAAMOZ010000001">
    <property type="protein sequence ID" value="NIH56556.1"/>
    <property type="molecule type" value="Genomic_DNA"/>
</dbReference>
<feature type="domain" description="OmpR/PhoB-type" evidence="9">
    <location>
        <begin position="124"/>
        <end position="223"/>
    </location>
</feature>
<dbReference type="InterPro" id="IPR036388">
    <property type="entry name" value="WH-like_DNA-bd_sf"/>
</dbReference>
<dbReference type="Gene3D" id="3.40.50.2300">
    <property type="match status" value="1"/>
</dbReference>
<feature type="modified residue" description="4-aspartylphosphate" evidence="6">
    <location>
        <position position="52"/>
    </location>
</feature>
<keyword evidence="1 6" id="KW-0597">Phosphoprotein</keyword>
<dbReference type="SMART" id="SM00448">
    <property type="entry name" value="REC"/>
    <property type="match status" value="1"/>
</dbReference>
<dbReference type="PROSITE" id="PS51755">
    <property type="entry name" value="OMPR_PHOB"/>
    <property type="match status" value="1"/>
</dbReference>
<dbReference type="Gene3D" id="1.10.10.10">
    <property type="entry name" value="Winged helix-like DNA-binding domain superfamily/Winged helix DNA-binding domain"/>
    <property type="match status" value="1"/>
</dbReference>
<feature type="domain" description="Response regulatory" evidence="8">
    <location>
        <begin position="3"/>
        <end position="116"/>
    </location>
</feature>
<dbReference type="InterPro" id="IPR001789">
    <property type="entry name" value="Sig_transdc_resp-reg_receiver"/>
</dbReference>
<dbReference type="SUPFAM" id="SSF52172">
    <property type="entry name" value="CheY-like"/>
    <property type="match status" value="1"/>
</dbReference>
<keyword evidence="3" id="KW-0805">Transcription regulation</keyword>
<dbReference type="InterPro" id="IPR001867">
    <property type="entry name" value="OmpR/PhoB-type_DNA-bd"/>
</dbReference>
<feature type="DNA-binding region" description="OmpR/PhoB-type" evidence="7">
    <location>
        <begin position="124"/>
        <end position="223"/>
    </location>
</feature>
<evidence type="ECO:0000256" key="2">
    <source>
        <dbReference type="ARBA" id="ARBA00023012"/>
    </source>
</evidence>
<evidence type="ECO:0000259" key="9">
    <source>
        <dbReference type="PROSITE" id="PS51755"/>
    </source>
</evidence>
<dbReference type="Proteomes" id="UP000749311">
    <property type="component" value="Unassembled WGS sequence"/>
</dbReference>
<evidence type="ECO:0000256" key="4">
    <source>
        <dbReference type="ARBA" id="ARBA00023125"/>
    </source>
</evidence>
<sequence>MGVVLVVEDNADVNAMLARHLRAEGYDVRQAFDGPGALEGFAAGDVDAVLLDITLPNASGAGLLTAWRRSSQTPVIVVSARDAVWTKVDLLKLGADDYITKPFDLDELTARLEAVMRRARPAQPRVLSYGRLSVDLESMRVTVDDQDIDLTVTEMRILEALMSVPGRVRTKASIHTEVWDEPYPGDDSAIKTHVSHLRGKLKAADPGTTYIETVWGLGYRMPRSPRTT</sequence>
<dbReference type="PROSITE" id="PS50110">
    <property type="entry name" value="RESPONSE_REGULATORY"/>
    <property type="match status" value="1"/>
</dbReference>
<evidence type="ECO:0000313" key="10">
    <source>
        <dbReference type="EMBL" id="NIH56556.1"/>
    </source>
</evidence>
<protein>
    <submittedName>
        <fullName evidence="10">DNA-binding response OmpR family regulator</fullName>
    </submittedName>
</protein>
<comment type="caution">
    <text evidence="10">The sequence shown here is derived from an EMBL/GenBank/DDBJ whole genome shotgun (WGS) entry which is preliminary data.</text>
</comment>
<dbReference type="Gene3D" id="6.10.250.690">
    <property type="match status" value="1"/>
</dbReference>
<dbReference type="CDD" id="cd00383">
    <property type="entry name" value="trans_reg_C"/>
    <property type="match status" value="1"/>
</dbReference>